<dbReference type="GO" id="GO:0004930">
    <property type="term" value="F:G protein-coupled receptor activity"/>
    <property type="evidence" value="ECO:0007669"/>
    <property type="project" value="InterPro"/>
</dbReference>
<dbReference type="SUPFAM" id="SSF81321">
    <property type="entry name" value="Family A G protein-coupled receptor-like"/>
    <property type="match status" value="1"/>
</dbReference>
<accession>A0AAN8Q0Q8</accession>
<feature type="transmembrane region" description="Helical" evidence="5">
    <location>
        <begin position="274"/>
        <end position="296"/>
    </location>
</feature>
<evidence type="ECO:0000256" key="2">
    <source>
        <dbReference type="ARBA" id="ARBA00022692"/>
    </source>
</evidence>
<evidence type="ECO:0000313" key="7">
    <source>
        <dbReference type="EMBL" id="KAK6180135.1"/>
    </source>
</evidence>
<dbReference type="PANTHER" id="PTHR46641">
    <property type="entry name" value="FMRFAMIDE RECEPTOR-RELATED"/>
    <property type="match status" value="1"/>
</dbReference>
<feature type="transmembrane region" description="Helical" evidence="5">
    <location>
        <begin position="186"/>
        <end position="205"/>
    </location>
</feature>
<evidence type="ECO:0000259" key="6">
    <source>
        <dbReference type="PROSITE" id="PS50262"/>
    </source>
</evidence>
<reference evidence="7 8" key="1">
    <citation type="submission" date="2024-01" db="EMBL/GenBank/DDBJ databases">
        <title>The genome of the rayed Mediterranean limpet Patella caerulea (Linnaeus, 1758).</title>
        <authorList>
            <person name="Anh-Thu Weber A."/>
            <person name="Halstead-Nussloch G."/>
        </authorList>
    </citation>
    <scope>NUCLEOTIDE SEQUENCE [LARGE SCALE GENOMIC DNA]</scope>
    <source>
        <strain evidence="7">AATW-2023a</strain>
        <tissue evidence="7">Whole specimen</tissue>
    </source>
</reference>
<proteinExistence type="predicted"/>
<comment type="caution">
    <text evidence="7">The sequence shown here is derived from an EMBL/GenBank/DDBJ whole genome shotgun (WGS) entry which is preliminary data.</text>
</comment>
<keyword evidence="3 5" id="KW-1133">Transmembrane helix</keyword>
<dbReference type="Proteomes" id="UP001347796">
    <property type="component" value="Unassembled WGS sequence"/>
</dbReference>
<feature type="transmembrane region" description="Helical" evidence="5">
    <location>
        <begin position="134"/>
        <end position="152"/>
    </location>
</feature>
<feature type="transmembrane region" description="Helical" evidence="5">
    <location>
        <begin position="92"/>
        <end position="114"/>
    </location>
</feature>
<feature type="domain" description="G-protein coupled receptors family 1 profile" evidence="6">
    <location>
        <begin position="36"/>
        <end position="294"/>
    </location>
</feature>
<dbReference type="PROSITE" id="PS50262">
    <property type="entry name" value="G_PROTEIN_RECEP_F1_2"/>
    <property type="match status" value="1"/>
</dbReference>
<dbReference type="Gene3D" id="1.20.1070.10">
    <property type="entry name" value="Rhodopsin 7-helix transmembrane proteins"/>
    <property type="match status" value="1"/>
</dbReference>
<dbReference type="Pfam" id="PF00001">
    <property type="entry name" value="7tm_1"/>
    <property type="match status" value="1"/>
</dbReference>
<dbReference type="PANTHER" id="PTHR46641:SF25">
    <property type="entry name" value="CNMAMIDE RECEPTOR-RELATED"/>
    <property type="match status" value="1"/>
</dbReference>
<keyword evidence="4 5" id="KW-0472">Membrane</keyword>
<dbReference type="CDD" id="cd14978">
    <property type="entry name" value="7tmA_FMRFamide_R-like"/>
    <property type="match status" value="1"/>
</dbReference>
<comment type="subcellular location">
    <subcellularLocation>
        <location evidence="1">Membrane</location>
    </subcellularLocation>
</comment>
<keyword evidence="8" id="KW-1185">Reference proteome</keyword>
<dbReference type="InterPro" id="IPR017452">
    <property type="entry name" value="GPCR_Rhodpsn_7TM"/>
</dbReference>
<dbReference type="InterPro" id="IPR052954">
    <property type="entry name" value="GPCR-Ligand_Int"/>
</dbReference>
<organism evidence="7 8">
    <name type="scientific">Patella caerulea</name>
    <name type="common">Rayed Mediterranean limpet</name>
    <dbReference type="NCBI Taxonomy" id="87958"/>
    <lineage>
        <taxon>Eukaryota</taxon>
        <taxon>Metazoa</taxon>
        <taxon>Spiralia</taxon>
        <taxon>Lophotrochozoa</taxon>
        <taxon>Mollusca</taxon>
        <taxon>Gastropoda</taxon>
        <taxon>Patellogastropoda</taxon>
        <taxon>Patelloidea</taxon>
        <taxon>Patellidae</taxon>
        <taxon>Patella</taxon>
    </lineage>
</organism>
<name>A0AAN8Q0Q8_PATCE</name>
<evidence type="ECO:0000313" key="8">
    <source>
        <dbReference type="Proteomes" id="UP001347796"/>
    </source>
</evidence>
<feature type="transmembrane region" description="Helical" evidence="5">
    <location>
        <begin position="232"/>
        <end position="254"/>
    </location>
</feature>
<dbReference type="AlphaFoldDB" id="A0AAN8Q0Q8"/>
<feature type="transmembrane region" description="Helical" evidence="5">
    <location>
        <begin position="57"/>
        <end position="80"/>
    </location>
</feature>
<feature type="transmembrane region" description="Helical" evidence="5">
    <location>
        <begin position="24"/>
        <end position="45"/>
    </location>
</feature>
<evidence type="ECO:0000256" key="1">
    <source>
        <dbReference type="ARBA" id="ARBA00004370"/>
    </source>
</evidence>
<sequence length="352" mass="40392">MSVNSTETPFNLTSYKIGEDINSISVPIYTTFGILGNILSFTVIVSSNLIQSTTCMYMIVIAVLDTVILIPRTGVLMEIYNRDLIICNLASFLFYFPIHCVALLIVAMTFERYIVVKYPLKAAGWVTKTRTKRIILAVVVFSSLINIPQITMKRIAFDAENFKTRCFYEGESNVFFFAKIYPWIDAIVYCYFPVSSLMILNILIIKNLKTSKQNLNECTNRRSVINKQQTQITIMLILVSCAFLILTGPVGAMLVIEKYLWIPKSLEDLGRFHLIHAVTDNMMFINHALNFILYVVSGKKFRKELKIIFLNKMLCKYCFRKKCAQREEQICVHKFDEVSPKEVSLDYSVDLG</sequence>
<gene>
    <name evidence="7" type="ORF">SNE40_012340</name>
</gene>
<keyword evidence="2 5" id="KW-0812">Transmembrane</keyword>
<dbReference type="GO" id="GO:0016020">
    <property type="term" value="C:membrane"/>
    <property type="evidence" value="ECO:0007669"/>
    <property type="project" value="UniProtKB-SubCell"/>
</dbReference>
<dbReference type="PRINTS" id="PR00237">
    <property type="entry name" value="GPCRRHODOPSN"/>
</dbReference>
<evidence type="ECO:0000256" key="4">
    <source>
        <dbReference type="ARBA" id="ARBA00023136"/>
    </source>
</evidence>
<evidence type="ECO:0000256" key="5">
    <source>
        <dbReference type="SAM" id="Phobius"/>
    </source>
</evidence>
<evidence type="ECO:0000256" key="3">
    <source>
        <dbReference type="ARBA" id="ARBA00022989"/>
    </source>
</evidence>
<dbReference type="InterPro" id="IPR000276">
    <property type="entry name" value="GPCR_Rhodpsn"/>
</dbReference>
<protein>
    <recommendedName>
        <fullName evidence="6">G-protein coupled receptors family 1 profile domain-containing protein</fullName>
    </recommendedName>
</protein>
<dbReference type="EMBL" id="JAZGQO010000008">
    <property type="protein sequence ID" value="KAK6180135.1"/>
    <property type="molecule type" value="Genomic_DNA"/>
</dbReference>